<feature type="signal peptide" evidence="5">
    <location>
        <begin position="1"/>
        <end position="17"/>
    </location>
</feature>
<dbReference type="InterPro" id="IPR006703">
    <property type="entry name" value="G_AIG1"/>
</dbReference>
<evidence type="ECO:0000256" key="2">
    <source>
        <dbReference type="ARBA" id="ARBA00022741"/>
    </source>
</evidence>
<evidence type="ECO:0000256" key="4">
    <source>
        <dbReference type="SAM" id="Coils"/>
    </source>
</evidence>
<evidence type="ECO:0000313" key="8">
    <source>
        <dbReference type="Proteomes" id="UP000694523"/>
    </source>
</evidence>
<dbReference type="PANTHER" id="PTHR10903">
    <property type="entry name" value="GTPASE, IMAP FAMILY MEMBER-RELATED"/>
    <property type="match status" value="1"/>
</dbReference>
<feature type="coiled-coil region" evidence="4">
    <location>
        <begin position="214"/>
        <end position="273"/>
    </location>
</feature>
<feature type="domain" description="AIG1-type G" evidence="6">
    <location>
        <begin position="22"/>
        <end position="221"/>
    </location>
</feature>
<dbReference type="Ensembl" id="ENSNMLT00000030312.1">
    <property type="protein sequence ID" value="ENSNMLP00000027121.1"/>
    <property type="gene ID" value="ENSNMLG00000017307.1"/>
</dbReference>
<dbReference type="Proteomes" id="UP000694523">
    <property type="component" value="Unplaced"/>
</dbReference>
<proteinExistence type="inferred from homology"/>
<dbReference type="Gene3D" id="3.40.50.300">
    <property type="entry name" value="P-loop containing nucleotide triphosphate hydrolases"/>
    <property type="match status" value="1"/>
</dbReference>
<organism evidence="7 8">
    <name type="scientific">Neogobius melanostomus</name>
    <name type="common">round goby</name>
    <dbReference type="NCBI Taxonomy" id="47308"/>
    <lineage>
        <taxon>Eukaryota</taxon>
        <taxon>Metazoa</taxon>
        <taxon>Chordata</taxon>
        <taxon>Craniata</taxon>
        <taxon>Vertebrata</taxon>
        <taxon>Euteleostomi</taxon>
        <taxon>Actinopterygii</taxon>
        <taxon>Neopterygii</taxon>
        <taxon>Teleostei</taxon>
        <taxon>Neoteleostei</taxon>
        <taxon>Acanthomorphata</taxon>
        <taxon>Gobiaria</taxon>
        <taxon>Gobiiformes</taxon>
        <taxon>Gobioidei</taxon>
        <taxon>Gobiidae</taxon>
        <taxon>Benthophilinae</taxon>
        <taxon>Neogobiini</taxon>
        <taxon>Neogobius</taxon>
    </lineage>
</organism>
<feature type="chain" id="PRO_5034033291" description="AIG1-type G domain-containing protein" evidence="5">
    <location>
        <begin position="18"/>
        <end position="320"/>
    </location>
</feature>
<sequence length="320" mass="36868">MFWTWIPALLFLIVAHAQDTDPTELRIILVGKTGVGKSTAGNVILGKEVFKREVSPESVTSECKKAVGVVESREITVVDTPGLFDTRKTNEELKTDIEECIVQSVPGPHAILLVLNVNARFTEEEKAAVKWIEDNFGSDASLYTILLFTHTDQLEGKSLDEYISESKDLRRLKQQSGGRYHGFNNQLRDRSQVSELLQKIEKMVQENGGQHYTNKMYEEAQRRLEEERKRVEEEQRRMKLEEEERIRQEERKRVEEEQRRKKLEEDRKKYCQMAVATVAGLLTGGAVTSSYLMAGAGAAYGIYERENLDWDCMYYLFGWK</sequence>
<keyword evidence="4" id="KW-0175">Coiled coil</keyword>
<evidence type="ECO:0000259" key="6">
    <source>
        <dbReference type="PROSITE" id="PS51720"/>
    </source>
</evidence>
<dbReference type="PROSITE" id="PS51720">
    <property type="entry name" value="G_AIG1"/>
    <property type="match status" value="1"/>
</dbReference>
<dbReference type="AlphaFoldDB" id="A0A8C6TYU9"/>
<dbReference type="PANTHER" id="PTHR10903:SF170">
    <property type="entry name" value="GTPASE IMAP FAMILY MEMBER 7"/>
    <property type="match status" value="1"/>
</dbReference>
<evidence type="ECO:0000256" key="3">
    <source>
        <dbReference type="ARBA" id="ARBA00023134"/>
    </source>
</evidence>
<protein>
    <recommendedName>
        <fullName evidence="6">AIG1-type G domain-containing protein</fullName>
    </recommendedName>
</protein>
<evidence type="ECO:0000256" key="1">
    <source>
        <dbReference type="ARBA" id="ARBA00008535"/>
    </source>
</evidence>
<dbReference type="Pfam" id="PF04548">
    <property type="entry name" value="AIG1"/>
    <property type="match status" value="1"/>
</dbReference>
<name>A0A8C6TYU9_9GOBI</name>
<dbReference type="InterPro" id="IPR027417">
    <property type="entry name" value="P-loop_NTPase"/>
</dbReference>
<comment type="similarity">
    <text evidence="1">Belongs to the TRAFAC class TrmE-Era-EngA-EngB-Septin-like GTPase superfamily. AIG1/Toc34/Toc159-like paraseptin GTPase family. IAN subfamily.</text>
</comment>
<accession>A0A8C6TYU9</accession>
<reference evidence="7" key="2">
    <citation type="submission" date="2025-09" db="UniProtKB">
        <authorList>
            <consortium name="Ensembl"/>
        </authorList>
    </citation>
    <scope>IDENTIFICATION</scope>
</reference>
<dbReference type="SUPFAM" id="SSF52540">
    <property type="entry name" value="P-loop containing nucleoside triphosphate hydrolases"/>
    <property type="match status" value="1"/>
</dbReference>
<dbReference type="GO" id="GO:0005525">
    <property type="term" value="F:GTP binding"/>
    <property type="evidence" value="ECO:0007669"/>
    <property type="project" value="UniProtKB-KW"/>
</dbReference>
<keyword evidence="5" id="KW-0732">Signal</keyword>
<evidence type="ECO:0000313" key="7">
    <source>
        <dbReference type="Ensembl" id="ENSNMLP00000027121.1"/>
    </source>
</evidence>
<dbReference type="CDD" id="cd01852">
    <property type="entry name" value="AIG1"/>
    <property type="match status" value="1"/>
</dbReference>
<reference evidence="7" key="1">
    <citation type="submission" date="2025-08" db="UniProtKB">
        <authorList>
            <consortium name="Ensembl"/>
        </authorList>
    </citation>
    <scope>IDENTIFICATION</scope>
</reference>
<keyword evidence="8" id="KW-1185">Reference proteome</keyword>
<evidence type="ECO:0000256" key="5">
    <source>
        <dbReference type="SAM" id="SignalP"/>
    </source>
</evidence>
<dbReference type="InterPro" id="IPR045058">
    <property type="entry name" value="GIMA/IAN/Toc"/>
</dbReference>
<keyword evidence="3" id="KW-0342">GTP-binding</keyword>
<dbReference type="FunFam" id="3.40.50.300:FF:000366">
    <property type="entry name" value="GTPase, IMAP family member 2"/>
    <property type="match status" value="1"/>
</dbReference>
<keyword evidence="2" id="KW-0547">Nucleotide-binding</keyword>